<dbReference type="AlphaFoldDB" id="A0AA37TBD0"/>
<keyword evidence="3" id="KW-1185">Reference proteome</keyword>
<feature type="transmembrane region" description="Helical" evidence="1">
    <location>
        <begin position="165"/>
        <end position="190"/>
    </location>
</feature>
<evidence type="ECO:0000313" key="2">
    <source>
        <dbReference type="EMBL" id="GLS27206.1"/>
    </source>
</evidence>
<comment type="caution">
    <text evidence="2">The sequence shown here is derived from an EMBL/GenBank/DDBJ whole genome shotgun (WGS) entry which is preliminary data.</text>
</comment>
<name>A0AA37TBD0_9GAMM</name>
<evidence type="ECO:0000256" key="1">
    <source>
        <dbReference type="SAM" id="Phobius"/>
    </source>
</evidence>
<gene>
    <name evidence="2" type="ORF">GCM10007877_29250</name>
</gene>
<keyword evidence="1" id="KW-0472">Membrane</keyword>
<feature type="transmembrane region" description="Helical" evidence="1">
    <location>
        <begin position="219"/>
        <end position="243"/>
    </location>
</feature>
<proteinExistence type="predicted"/>
<protein>
    <recommendedName>
        <fullName evidence="4">DUF1461 domain-containing protein</fullName>
    </recommendedName>
</protein>
<accession>A0AA37TBD0</accession>
<dbReference type="Proteomes" id="UP001156870">
    <property type="component" value="Unassembled WGS sequence"/>
</dbReference>
<dbReference type="InterPro" id="IPR010178">
    <property type="entry name" value="Lit"/>
</dbReference>
<feature type="transmembrane region" description="Helical" evidence="1">
    <location>
        <begin position="120"/>
        <end position="136"/>
    </location>
</feature>
<dbReference type="Pfam" id="PF07314">
    <property type="entry name" value="Lit"/>
    <property type="match status" value="1"/>
</dbReference>
<evidence type="ECO:0008006" key="4">
    <source>
        <dbReference type="Google" id="ProtNLM"/>
    </source>
</evidence>
<keyword evidence="1" id="KW-1133">Transmembrane helix</keyword>
<organism evidence="2 3">
    <name type="scientific">Marinibactrum halimedae</name>
    <dbReference type="NCBI Taxonomy" id="1444977"/>
    <lineage>
        <taxon>Bacteria</taxon>
        <taxon>Pseudomonadati</taxon>
        <taxon>Pseudomonadota</taxon>
        <taxon>Gammaproteobacteria</taxon>
        <taxon>Cellvibrionales</taxon>
        <taxon>Cellvibrionaceae</taxon>
        <taxon>Marinibactrum</taxon>
    </lineage>
</organism>
<reference evidence="2 3" key="1">
    <citation type="journal article" date="2014" name="Int. J. Syst. Evol. Microbiol.">
        <title>Complete genome sequence of Corynebacterium casei LMG S-19264T (=DSM 44701T), isolated from a smear-ripened cheese.</title>
        <authorList>
            <consortium name="US DOE Joint Genome Institute (JGI-PGF)"/>
            <person name="Walter F."/>
            <person name="Albersmeier A."/>
            <person name="Kalinowski J."/>
            <person name="Ruckert C."/>
        </authorList>
    </citation>
    <scope>NUCLEOTIDE SEQUENCE [LARGE SCALE GENOMIC DNA]</scope>
    <source>
        <strain evidence="2 3">NBRC 110095</strain>
    </source>
</reference>
<dbReference type="EMBL" id="BSPD01000067">
    <property type="protein sequence ID" value="GLS27206.1"/>
    <property type="molecule type" value="Genomic_DNA"/>
</dbReference>
<sequence>MIIASIVLSLWLSWQALSQVDFSYGVWYDVLGIHEHIEKYGPQNRHRRGFETTTVEERKRVFGEVVKSINHHGDGLANITYYGPPKANGALSPIDRLFHRDEVGHLQDVANLITVFDRCAYGAMGVLLVYVALLLWRQRWLSAMSLSVADLPWWQQKPNWRNAHLCLVAIVGLLTVAVFIIGPVEVFYWLHEHIFPPDHPWFFYYQDSLMATSMKAPDLFGAIAVEWFALTALVYSLWLFLWIKVDR</sequence>
<keyword evidence="1" id="KW-0812">Transmembrane</keyword>
<evidence type="ECO:0000313" key="3">
    <source>
        <dbReference type="Proteomes" id="UP001156870"/>
    </source>
</evidence>